<keyword evidence="1 5" id="KW-0732">Signal</keyword>
<comment type="caution">
    <text evidence="7">The sequence shown here is derived from an EMBL/GenBank/DDBJ whole genome shotgun (WGS) entry which is preliminary data.</text>
</comment>
<dbReference type="OrthoDB" id="9780147at2"/>
<dbReference type="HOGENOM" id="CLU_000288_47_4_5"/>
<feature type="chain" id="PRO_5003919591" description="Thioredoxin domain-containing protein" evidence="5">
    <location>
        <begin position="26"/>
        <end position="223"/>
    </location>
</feature>
<keyword evidence="4" id="KW-0676">Redox-active center</keyword>
<keyword evidence="3" id="KW-1015">Disulfide bond</keyword>
<dbReference type="AlphaFoldDB" id="K8NSU5"/>
<evidence type="ECO:0000256" key="4">
    <source>
        <dbReference type="ARBA" id="ARBA00023284"/>
    </source>
</evidence>
<evidence type="ECO:0000313" key="7">
    <source>
        <dbReference type="EMBL" id="EKS33422.1"/>
    </source>
</evidence>
<evidence type="ECO:0000256" key="1">
    <source>
        <dbReference type="ARBA" id="ARBA00022729"/>
    </source>
</evidence>
<organism evidence="7 8">
    <name type="scientific">Afipia clevelandensis ATCC 49720</name>
    <dbReference type="NCBI Taxonomy" id="883079"/>
    <lineage>
        <taxon>Bacteria</taxon>
        <taxon>Pseudomonadati</taxon>
        <taxon>Pseudomonadota</taxon>
        <taxon>Alphaproteobacteria</taxon>
        <taxon>Hyphomicrobiales</taxon>
        <taxon>Nitrobacteraceae</taxon>
        <taxon>Afipia</taxon>
    </lineage>
</organism>
<dbReference type="PROSITE" id="PS51352">
    <property type="entry name" value="THIOREDOXIN_2"/>
    <property type="match status" value="1"/>
</dbReference>
<dbReference type="SUPFAM" id="SSF52833">
    <property type="entry name" value="Thioredoxin-like"/>
    <property type="match status" value="1"/>
</dbReference>
<evidence type="ECO:0000313" key="8">
    <source>
        <dbReference type="Proteomes" id="UP000001095"/>
    </source>
</evidence>
<keyword evidence="8" id="KW-1185">Reference proteome</keyword>
<dbReference type="CDD" id="cd03023">
    <property type="entry name" value="DsbA_Com1_like"/>
    <property type="match status" value="1"/>
</dbReference>
<evidence type="ECO:0000256" key="5">
    <source>
        <dbReference type="SAM" id="SignalP"/>
    </source>
</evidence>
<dbReference type="GO" id="GO:0016491">
    <property type="term" value="F:oxidoreductase activity"/>
    <property type="evidence" value="ECO:0007669"/>
    <property type="project" value="UniProtKB-KW"/>
</dbReference>
<evidence type="ECO:0000256" key="3">
    <source>
        <dbReference type="ARBA" id="ARBA00023157"/>
    </source>
</evidence>
<dbReference type="PATRIC" id="fig|883079.3.peg.3543"/>
<dbReference type="InterPro" id="IPR036249">
    <property type="entry name" value="Thioredoxin-like_sf"/>
</dbReference>
<keyword evidence="2" id="KW-0560">Oxidoreductase</keyword>
<feature type="signal peptide" evidence="5">
    <location>
        <begin position="1"/>
        <end position="25"/>
    </location>
</feature>
<dbReference type="RefSeq" id="WP_002714333.1">
    <property type="nucleotide sequence ID" value="NZ_KB375281.1"/>
</dbReference>
<gene>
    <name evidence="7" type="ORF">HMPREF9696_03463</name>
</gene>
<accession>K8NSU5</accession>
<sequence length="223" mass="23834">MKLAARYTIGLVVMVLATMAPVLDSAQTAPAQGQSTAPDILSKDAVLRDPEIPALGNPKGDITIVEFFDYQCPYCKKISPVLDQVLKDDGNVRLVLKDWPILGDPSGYAARLVLATKYQNKYEAAHRALIVKVGRLTEAVIDETLAQAGVDVTKAKADLAANKAKIDALLKRNSEQAQAFGFRGTPVFIVGTFRIPGGLTAEQFKLAIADARKAAKQGGAKGK</sequence>
<dbReference type="EMBL" id="AGWY01000013">
    <property type="protein sequence ID" value="EKS33422.1"/>
    <property type="molecule type" value="Genomic_DNA"/>
</dbReference>
<dbReference type="InterPro" id="IPR001853">
    <property type="entry name" value="DSBA-like_thioredoxin_dom"/>
</dbReference>
<evidence type="ECO:0000259" key="6">
    <source>
        <dbReference type="PROSITE" id="PS51352"/>
    </source>
</evidence>
<dbReference type="Proteomes" id="UP000001095">
    <property type="component" value="Unassembled WGS sequence"/>
</dbReference>
<evidence type="ECO:0000256" key="2">
    <source>
        <dbReference type="ARBA" id="ARBA00023002"/>
    </source>
</evidence>
<dbReference type="InterPro" id="IPR013766">
    <property type="entry name" value="Thioredoxin_domain"/>
</dbReference>
<dbReference type="PANTHER" id="PTHR13887:SF14">
    <property type="entry name" value="DISULFIDE BOND FORMATION PROTEIN D"/>
    <property type="match status" value="1"/>
</dbReference>
<dbReference type="PANTHER" id="PTHR13887">
    <property type="entry name" value="GLUTATHIONE S-TRANSFERASE KAPPA"/>
    <property type="match status" value="1"/>
</dbReference>
<dbReference type="Pfam" id="PF01323">
    <property type="entry name" value="DSBA"/>
    <property type="match status" value="1"/>
</dbReference>
<name>K8NSU5_9BRAD</name>
<dbReference type="Gene3D" id="3.40.30.10">
    <property type="entry name" value="Glutaredoxin"/>
    <property type="match status" value="1"/>
</dbReference>
<feature type="domain" description="Thioredoxin" evidence="6">
    <location>
        <begin position="14"/>
        <end position="214"/>
    </location>
</feature>
<protein>
    <recommendedName>
        <fullName evidence="6">Thioredoxin domain-containing protein</fullName>
    </recommendedName>
</protein>
<proteinExistence type="predicted"/>
<reference evidence="7 8" key="1">
    <citation type="submission" date="2012-04" db="EMBL/GenBank/DDBJ databases">
        <title>The Genome Sequence of Afipia clevelandensis ATCC 49720.</title>
        <authorList>
            <consortium name="The Broad Institute Genome Sequencing Platform"/>
            <person name="Earl A."/>
            <person name="Ward D."/>
            <person name="Feldgarden M."/>
            <person name="Gevers D."/>
            <person name="Huys G."/>
            <person name="Walker B."/>
            <person name="Young S.K."/>
            <person name="Zeng Q."/>
            <person name="Gargeya S."/>
            <person name="Fitzgerald M."/>
            <person name="Haas B."/>
            <person name="Abouelleil A."/>
            <person name="Alvarado L."/>
            <person name="Arachchi H.M."/>
            <person name="Berlin A."/>
            <person name="Chapman S.B."/>
            <person name="Goldberg J."/>
            <person name="Griggs A."/>
            <person name="Gujja S."/>
            <person name="Hansen M."/>
            <person name="Howarth C."/>
            <person name="Imamovic A."/>
            <person name="Larimer J."/>
            <person name="McCowen C."/>
            <person name="Montmayeur A."/>
            <person name="Murphy C."/>
            <person name="Neiman D."/>
            <person name="Pearson M."/>
            <person name="Priest M."/>
            <person name="Roberts A."/>
            <person name="Saif S."/>
            <person name="Shea T."/>
            <person name="Sisk P."/>
            <person name="Sykes S."/>
            <person name="Wortman J."/>
            <person name="Nusbaum C."/>
            <person name="Birren B."/>
        </authorList>
    </citation>
    <scope>NUCLEOTIDE SEQUENCE [LARGE SCALE GENOMIC DNA]</scope>
    <source>
        <strain evidence="7 8">ATCC 49720</strain>
    </source>
</reference>